<dbReference type="OrthoDB" id="4064873at2759"/>
<dbReference type="GO" id="GO:0005634">
    <property type="term" value="C:nucleus"/>
    <property type="evidence" value="ECO:0007669"/>
    <property type="project" value="UniProtKB-SubCell"/>
</dbReference>
<dbReference type="PANTHER" id="PTHR46910:SF3">
    <property type="entry name" value="HALOTOLERANCE PROTEIN 9-RELATED"/>
    <property type="match status" value="1"/>
</dbReference>
<protein>
    <recommendedName>
        <fullName evidence="6">Zn(2)-C6 fungal-type domain-containing protein</fullName>
    </recommendedName>
</protein>
<evidence type="ECO:0000313" key="7">
    <source>
        <dbReference type="EMBL" id="RDB14508.1"/>
    </source>
</evidence>
<dbReference type="GO" id="GO:0003677">
    <property type="term" value="F:DNA binding"/>
    <property type="evidence" value="ECO:0007669"/>
    <property type="project" value="UniProtKB-KW"/>
</dbReference>
<dbReference type="SMART" id="SM00906">
    <property type="entry name" value="Fungal_trans"/>
    <property type="match status" value="1"/>
</dbReference>
<dbReference type="InterPro" id="IPR001138">
    <property type="entry name" value="Zn2Cys6_DnaBD"/>
</dbReference>
<dbReference type="Pfam" id="PF04082">
    <property type="entry name" value="Fungal_trans"/>
    <property type="match status" value="1"/>
</dbReference>
<dbReference type="Proteomes" id="UP000076154">
    <property type="component" value="Unassembled WGS sequence"/>
</dbReference>
<evidence type="ECO:0000256" key="1">
    <source>
        <dbReference type="ARBA" id="ARBA00004123"/>
    </source>
</evidence>
<comment type="subcellular location">
    <subcellularLocation>
        <location evidence="1">Nucleus</location>
    </subcellularLocation>
</comment>
<evidence type="ECO:0000256" key="2">
    <source>
        <dbReference type="ARBA" id="ARBA00022723"/>
    </source>
</evidence>
<dbReference type="CDD" id="cd00067">
    <property type="entry name" value="GAL4"/>
    <property type="match status" value="1"/>
</dbReference>
<dbReference type="GO" id="GO:0000981">
    <property type="term" value="F:DNA-binding transcription factor activity, RNA polymerase II-specific"/>
    <property type="evidence" value="ECO:0007669"/>
    <property type="project" value="InterPro"/>
</dbReference>
<sequence length="895" mass="100169">MAPVRFESPPDVPALNLHHTRTGRKTIIQGPYGPELATPGRTNPSESPPSSPKLRRSPRRKNMRRIPTVSRDPKIVKSQRGACAVAGISAATNDEADDVDLGDHNYPCPSRSIGGSQSGMDNRPLILYNVYFDDGVSFSGLEASTMILEYLAYSRFIGAEDNLLLLRLKFSDLASRQTRTLMSKNRAAMSAFAQKRKNARLIITISTHADPQDGGLLYGDRKFGCLSMVLILDHILGPCEKRNIPLAHSLLFIISCGGFVHHAMQDIREARKETYMSAKTSSKRIQDACHRCRAKKIKCDAFTPRCMPCADTNSGCIRTKGDVGELQALRLAVVDLQGKVEQYERLLRILLPNSDLRGFSHGSSSSRTTSSPDLPFLPLIKSGEKAHNDNDLSHFKTLAENMGIVESALVHLMPTPIIQNQEDLTIGFMVQRIPGGILSQGCDSYEHEWEALVSTDGVPYSLPRNKDAMTQVLDCYFMRCHPSFPVVGKDQFHSLFEALHNQRESYDPSRLCVIQMVFAIGTLVLTQDCSVPEPPTTVSWPHHTELFVRASYLNVHMHPAVSSLQALLLIHQYLSLESPERNLWRFVGNITHLALELNLHRDPSTLPKFSDQAFSPEECRLRIRLWSIVLVLDRGTSLLLGRPCTISSGFDTPPPSTIVSKTFTPSPHFLASHVAADIHAHVISMYAFDLKDWKTIAEWSALVLQEIDDFHQSLPRTYSDYFSSVFQDFSATITEAEILTLLKISFSRMLLARVVFLSEWIPYEIRQSALEDAMMTAHNSIVLEAMRLSLPRREVHNFHIQLYSAILILLYGFQSLGLEADCQVDCETLLPVIRLAYEILPRTSLREDATTGQPFFAQMVETFGGIQVDSLEALHGWTLFPQPGWRVEGLAEADM</sequence>
<evidence type="ECO:0000256" key="4">
    <source>
        <dbReference type="ARBA" id="ARBA00023242"/>
    </source>
</evidence>
<dbReference type="InParanoid" id="A0A369IXR5"/>
<dbReference type="SUPFAM" id="SSF57701">
    <property type="entry name" value="Zn2/Cys6 DNA-binding domain"/>
    <property type="match status" value="1"/>
</dbReference>
<keyword evidence="3" id="KW-0238">DNA-binding</keyword>
<reference evidence="7" key="1">
    <citation type="submission" date="2018-04" db="EMBL/GenBank/DDBJ databases">
        <title>Whole genome sequencing of Hypsizygus marmoreus.</title>
        <authorList>
            <person name="Choi I.-G."/>
            <person name="Min B."/>
            <person name="Kim J.-G."/>
            <person name="Kim S."/>
            <person name="Oh Y.-L."/>
            <person name="Kong W.-S."/>
            <person name="Park H."/>
            <person name="Jeong J."/>
            <person name="Song E.-S."/>
        </authorList>
    </citation>
    <scope>NUCLEOTIDE SEQUENCE [LARGE SCALE GENOMIC DNA]</scope>
    <source>
        <strain evidence="7">51987-8</strain>
    </source>
</reference>
<dbReference type="AlphaFoldDB" id="A0A369IXR5"/>
<feature type="domain" description="Zn(2)-C6 fungal-type" evidence="6">
    <location>
        <begin position="288"/>
        <end position="318"/>
    </location>
</feature>
<comment type="caution">
    <text evidence="7">The sequence shown here is derived from an EMBL/GenBank/DDBJ whole genome shotgun (WGS) entry which is preliminary data.</text>
</comment>
<feature type="region of interest" description="Disordered" evidence="5">
    <location>
        <begin position="1"/>
        <end position="70"/>
    </location>
</feature>
<keyword evidence="4" id="KW-0539">Nucleus</keyword>
<dbReference type="InterPro" id="IPR050987">
    <property type="entry name" value="AtrR-like"/>
</dbReference>
<dbReference type="InterPro" id="IPR036864">
    <property type="entry name" value="Zn2-C6_fun-type_DNA-bd_sf"/>
</dbReference>
<organism evidence="7 8">
    <name type="scientific">Hypsizygus marmoreus</name>
    <name type="common">White beech mushroom</name>
    <name type="synonym">Agaricus marmoreus</name>
    <dbReference type="NCBI Taxonomy" id="39966"/>
    <lineage>
        <taxon>Eukaryota</taxon>
        <taxon>Fungi</taxon>
        <taxon>Dikarya</taxon>
        <taxon>Basidiomycota</taxon>
        <taxon>Agaricomycotina</taxon>
        <taxon>Agaricomycetes</taxon>
        <taxon>Agaricomycetidae</taxon>
        <taxon>Agaricales</taxon>
        <taxon>Tricholomatineae</taxon>
        <taxon>Lyophyllaceae</taxon>
        <taxon>Hypsizygus</taxon>
    </lineage>
</organism>
<dbReference type="Gene3D" id="4.10.240.10">
    <property type="entry name" value="Zn(2)-C6 fungal-type DNA-binding domain"/>
    <property type="match status" value="1"/>
</dbReference>
<proteinExistence type="predicted"/>
<feature type="compositionally biased region" description="Basic residues" evidence="5">
    <location>
        <begin position="53"/>
        <end position="64"/>
    </location>
</feature>
<dbReference type="GO" id="GO:0006351">
    <property type="term" value="P:DNA-templated transcription"/>
    <property type="evidence" value="ECO:0007669"/>
    <property type="project" value="InterPro"/>
</dbReference>
<dbReference type="InterPro" id="IPR007219">
    <property type="entry name" value="XnlR_reg_dom"/>
</dbReference>
<evidence type="ECO:0000256" key="3">
    <source>
        <dbReference type="ARBA" id="ARBA00023125"/>
    </source>
</evidence>
<dbReference type="STRING" id="39966.A0A369IXR5"/>
<dbReference type="CDD" id="cd12148">
    <property type="entry name" value="fungal_TF_MHR"/>
    <property type="match status" value="1"/>
</dbReference>
<name>A0A369IXR5_HYPMA</name>
<dbReference type="GO" id="GO:0008270">
    <property type="term" value="F:zinc ion binding"/>
    <property type="evidence" value="ECO:0007669"/>
    <property type="project" value="InterPro"/>
</dbReference>
<dbReference type="PANTHER" id="PTHR46910">
    <property type="entry name" value="TRANSCRIPTION FACTOR PDR1"/>
    <property type="match status" value="1"/>
</dbReference>
<gene>
    <name evidence="7" type="ORF">Hypma_016613</name>
</gene>
<evidence type="ECO:0000259" key="6">
    <source>
        <dbReference type="PROSITE" id="PS50048"/>
    </source>
</evidence>
<keyword evidence="8" id="KW-1185">Reference proteome</keyword>
<dbReference type="EMBL" id="LUEZ02000100">
    <property type="protein sequence ID" value="RDB14508.1"/>
    <property type="molecule type" value="Genomic_DNA"/>
</dbReference>
<keyword evidence="2" id="KW-0479">Metal-binding</keyword>
<evidence type="ECO:0000256" key="5">
    <source>
        <dbReference type="SAM" id="MobiDB-lite"/>
    </source>
</evidence>
<accession>A0A369IXR5</accession>
<dbReference type="Pfam" id="PF00172">
    <property type="entry name" value="Zn_clus"/>
    <property type="match status" value="1"/>
</dbReference>
<dbReference type="PROSITE" id="PS00463">
    <property type="entry name" value="ZN2_CY6_FUNGAL_1"/>
    <property type="match status" value="1"/>
</dbReference>
<dbReference type="SMART" id="SM00066">
    <property type="entry name" value="GAL4"/>
    <property type="match status" value="1"/>
</dbReference>
<dbReference type="FunCoup" id="A0A369IXR5">
    <property type="interactions" value="159"/>
</dbReference>
<evidence type="ECO:0000313" key="8">
    <source>
        <dbReference type="Proteomes" id="UP000076154"/>
    </source>
</evidence>
<dbReference type="PROSITE" id="PS50048">
    <property type="entry name" value="ZN2_CY6_FUNGAL_2"/>
    <property type="match status" value="1"/>
</dbReference>